<dbReference type="InterPro" id="IPR048411">
    <property type="entry name" value="Htt_N_HEAT_rpt-1"/>
</dbReference>
<dbReference type="InterPro" id="IPR011989">
    <property type="entry name" value="ARM-like"/>
</dbReference>
<dbReference type="InterPro" id="IPR016024">
    <property type="entry name" value="ARM-type_fold"/>
</dbReference>
<name>A0A9Q0LQF8_ANAIG</name>
<dbReference type="Pfam" id="PF20926">
    <property type="entry name" value="Htt_N-HEAT_1"/>
    <property type="match status" value="1"/>
</dbReference>
<reference evidence="2" key="1">
    <citation type="submission" date="2022-10" db="EMBL/GenBank/DDBJ databases">
        <title>Novel sulphate-reducing endosymbionts in the free-living metamonad Anaeramoeba.</title>
        <authorList>
            <person name="Jerlstrom-Hultqvist J."/>
            <person name="Cepicka I."/>
            <person name="Gallot-Lavallee L."/>
            <person name="Salas-Leiva D."/>
            <person name="Curtis B.A."/>
            <person name="Zahonova K."/>
            <person name="Pipaliya S."/>
            <person name="Dacks J."/>
            <person name="Roger A.J."/>
        </authorList>
    </citation>
    <scope>NUCLEOTIDE SEQUENCE</scope>
    <source>
        <strain evidence="2">BMAN</strain>
    </source>
</reference>
<dbReference type="InterPro" id="IPR048413">
    <property type="entry name" value="Htt_C-HEAT_rpt"/>
</dbReference>
<feature type="region of interest" description="Disordered" evidence="1">
    <location>
        <begin position="732"/>
        <end position="769"/>
    </location>
</feature>
<accession>A0A9Q0LQF8</accession>
<dbReference type="Proteomes" id="UP001149090">
    <property type="component" value="Unassembled WGS sequence"/>
</dbReference>
<feature type="compositionally biased region" description="Low complexity" evidence="1">
    <location>
        <begin position="737"/>
        <end position="769"/>
    </location>
</feature>
<proteinExistence type="predicted"/>
<gene>
    <name evidence="2" type="ORF">M0811_00467</name>
</gene>
<organism evidence="2 3">
    <name type="scientific">Anaeramoeba ignava</name>
    <name type="common">Anaerobic marine amoeba</name>
    <dbReference type="NCBI Taxonomy" id="1746090"/>
    <lineage>
        <taxon>Eukaryota</taxon>
        <taxon>Metamonada</taxon>
        <taxon>Anaeramoebidae</taxon>
        <taxon>Anaeramoeba</taxon>
    </lineage>
</organism>
<dbReference type="PANTHER" id="PTHR42264">
    <property type="entry name" value="EPHRIN_REC_LIKE DOMAIN-CONTAINING PROTEIN"/>
    <property type="match status" value="1"/>
</dbReference>
<dbReference type="SUPFAM" id="SSF48371">
    <property type="entry name" value="ARM repeat"/>
    <property type="match status" value="2"/>
</dbReference>
<protein>
    <submittedName>
        <fullName evidence="2">Nnp-1 protein putative nuclear protein 1 nop52</fullName>
    </submittedName>
</protein>
<evidence type="ECO:0000313" key="2">
    <source>
        <dbReference type="EMBL" id="KAJ5077147.1"/>
    </source>
</evidence>
<keyword evidence="3" id="KW-1185">Reference proteome</keyword>
<dbReference type="Gene3D" id="1.25.10.10">
    <property type="entry name" value="Leucine-rich Repeat Variant"/>
    <property type="match status" value="1"/>
</dbReference>
<dbReference type="Pfam" id="PF20927">
    <property type="entry name" value="Htt_C-HEAT"/>
    <property type="match status" value="1"/>
</dbReference>
<evidence type="ECO:0000256" key="1">
    <source>
        <dbReference type="SAM" id="MobiDB-lite"/>
    </source>
</evidence>
<dbReference type="OrthoDB" id="15930at2759"/>
<dbReference type="PANTHER" id="PTHR42264:SF6">
    <property type="entry name" value="TRANSMEMBRANE PROTEIN"/>
    <property type="match status" value="1"/>
</dbReference>
<sequence length="2486" mass="291646">MDWNKAIQNLLLNIQQSQISANSLPSKTILDSIISIYKHIIISQKLFPQQTPQKIKIGIKTLLKNADYLDSNNKLILSEYLNRIIHNSIHFYKEIIISTLFKSFIKLTSRAKLISLEKLCEISHLIDLNNSKNNLSLLIIGLADFVKNQSVESHFEIFSRNQFVKLFEIFGNHFEKEILDKLSLAFIQNLSHDSTIIQRNCANGLVVIAHSCSLRNCLDFIWDSIFANFNKKLAKSESKQKTLLKLIDREALLNAKYIQGILTFNFYLFTNTSKQSSSIKFNPLIIEIAKRLVTNYSRTLTSLVTISLENIQILISNYPHQDEKPSKENFTEMEQELLPVFEKIIEDTKVFISVKNLVLRCFLQILKKHPDAFIQKYGDGPEKFHFIKQAFQINDPLTQSQCIKLISQLTKTSFRKDFAKFNDEIHNFIETILVSTKNQQFQQVQKTSIESLAKITHLIGNNSLFQNFTVRCIEPIINIGNETNTHNLKISILNLFLKIKIQDNFLEIYRNNPQELSKWSKVFIQNRLSLEEKINDFIFSCLFDQNENLSKQAAKVLSAAFYSCQDQQRLDIQERISKSFFQANQNQIKLRGLLFVVDFIVSQALKEKKLNINNNNNNNNNNKNNDFLQFIQSTLLDFLFSPLVENSVFHHLLILKILNKNFQILGNLSFSNQQKEEVVIHLLNILEICKDIQEFKIPKEIYNSPQQFHFIEQTIKLFGMKKQKNIFKIKKHQQGLTPKKQNPQTPQKQTPQKQTPHQQTPYKQTPHQQTPYKQIPYKQIQVQVENNNSAKSRSINIKNINHALFTSHFIEQNNYIESFPELKILLSYSNKHINREYCTLQYYFNLFQVIHQAKEFGEATLDLKQNSFFQIRKYCLNLLSSILQKMELHLKVSYTRRIIELLNYFANYDQGSVSFCLSSLISSYPLQIDSKKQKTEQLETNTPSSKISNLKLFTFNLSSPLINYLSDHFISTCHFAVSPQILLLFSNILQIKDHQIISEKITNFIQSPIFVNLMKQSPNIHHKIKILGALIHFFIKLFLSKRYKKLHLSTKQIHNLIKSFIHDCLETSTQSYKTQIFSQVSQSFFEVLEANYQNTSISKITHRFLKRSIEKNHEIYLIQLFGNLLTKFHNDSDLSSLISSEMLKIFSIVVKDGANPIIKSTKKLHRNIFNNQILLGNFTIFTQISRFMETLLLLQFIRKEIFIDQSLANLDNIPTVVLFLSPILRFFNLNELNLLFQKTNQQLNSAQFLEKILFTIIDESNFKTITNNEILYFSYLVFLIRDFMQKNGISFEFKAKIKLKIQEMLSNVTQGKSYSKQNTLFLYELIEISKILAKKDEIMWWCELWKESKLKIQYIQDLAFNNISKNSFYLLEKGSNEEKKIAIDSIYSVLNSPEFLEQVFLNLDLSFVSGSIKCLINQDYHFADIVISFCKQKLTDQLPYSFARRLLNLVVMIPNVNQEKELILKQMIPKLKIKSLRERSKQQIQNINLEKSITPNSEQKQQTERIRRFVKINLELDEFDTSNHPLQISIIFNNESYLGQYQNFLEKQLIRSKMFYIYAERYTEPEFRQFSKIDKKHILSSIPLILSLSPKSKFLEIITEIVSDYIFYSLSNPKHFFAKLDYAKWNKEVSFVIQTITLLLKNEYLQENLFANKDTLLHNQFLIGFCINLCVYFTNECPFASQNFPGYLNLLMKLFSVVFDRMEKNEFEKKFIVIFSNLVHGLFNREDETTNNKKKPHSYIVFTKNTKEAKKKVLELNTDYVHKHEDDYKQGLAFLFELSLNNEKFTMPNYEKSNTTQNKEQIQSFELELIKKFIRKLMRRNLSNILLNEKIFSSVLIIYFHGVFMKDAKNSIQLFDLDEPKEMIEKILMIINSIGVNSSQDFLMLWNLLWDCLTSQEKETQKELIEEFELIQCRLIQGLTSLLLLMVREEMGNPNSKWKFYPREQTKEILSTKSGQFLSFLHLIIDQSIFEMVNPEEESYGHYIKCFDPKSEKYYSVYNPFNRFEISFFNQKSHEIMIQKSPFKSNIEREFGREKELLEANQYSLWELIKQSKINIIYEGIRIRKYVQQFISYLKSLHSILVLSDLFGKRQFKETIAIFENIVKNTNNSPDDIMRRMAIIGLCKAASFQQEETENNLNRSMLIQKTLKKCFKSSHKATILSALKGLLYIIEVKLNSVMFGIITFLFKNLKQQIESESNISIRNLLFSVSFLLIQRYTKQSVDSHFAQEFLDLCFVFLKSKSLGYHDIDCIIRGIEQLLITGPISVDHCQMISTVFQSKLKRMESKKFIRFFQLMLTNILIGIDKNVSISRIIYDLLKITQSNQSIEGEMIARIIPMLTNKIISLDYLFQTTLQVISDPKSFYLVPLLKIVFSLSCNMLDNFPQKLDQMSKDLMSILDGVLSKKPKSYSFWCLCSLLVCFSQDFKIRNLFFKLIELNHYNTFNDKEYSVISHIFSIVSIDFISRLDLIDSKTFLSKTHQFKRVSKQN</sequence>
<comment type="caution">
    <text evidence="2">The sequence shown here is derived from an EMBL/GenBank/DDBJ whole genome shotgun (WGS) entry which is preliminary data.</text>
</comment>
<dbReference type="EMBL" id="JAPDFW010000059">
    <property type="protein sequence ID" value="KAJ5077147.1"/>
    <property type="molecule type" value="Genomic_DNA"/>
</dbReference>
<evidence type="ECO:0000313" key="3">
    <source>
        <dbReference type="Proteomes" id="UP001149090"/>
    </source>
</evidence>